<dbReference type="PANTHER" id="PTHR43008:SF4">
    <property type="entry name" value="CHAIN DEHYDROGENASE, PUTATIVE (AFU_ORTHOLOGUE AFUA_4G08710)-RELATED"/>
    <property type="match status" value="1"/>
</dbReference>
<evidence type="ECO:0000256" key="1">
    <source>
        <dbReference type="ARBA" id="ARBA00006484"/>
    </source>
</evidence>
<dbReference type="PANTHER" id="PTHR43008">
    <property type="entry name" value="BENZIL REDUCTASE"/>
    <property type="match status" value="1"/>
</dbReference>
<gene>
    <name evidence="3" type="ORF">V5R04_10435</name>
</gene>
<organism evidence="3">
    <name type="scientific">Jonesiaceae bacterium BS-20</name>
    <dbReference type="NCBI Taxonomy" id="3120821"/>
    <lineage>
        <taxon>Bacteria</taxon>
        <taxon>Bacillati</taxon>
        <taxon>Actinomycetota</taxon>
        <taxon>Actinomycetes</taxon>
        <taxon>Micrococcales</taxon>
        <taxon>Jonesiaceae</taxon>
    </lineage>
</organism>
<dbReference type="AlphaFoldDB" id="A0AAU7DSI8"/>
<dbReference type="Gene3D" id="3.40.50.720">
    <property type="entry name" value="NAD(P)-binding Rossmann-like Domain"/>
    <property type="match status" value="1"/>
</dbReference>
<dbReference type="SUPFAM" id="SSF51735">
    <property type="entry name" value="NAD(P)-binding Rossmann-fold domains"/>
    <property type="match status" value="1"/>
</dbReference>
<keyword evidence="2" id="KW-0560">Oxidoreductase</keyword>
<dbReference type="GO" id="GO:0050664">
    <property type="term" value="F:oxidoreductase activity, acting on NAD(P)H, oxygen as acceptor"/>
    <property type="evidence" value="ECO:0007669"/>
    <property type="project" value="TreeGrafter"/>
</dbReference>
<dbReference type="Pfam" id="PF13561">
    <property type="entry name" value="adh_short_C2"/>
    <property type="match status" value="1"/>
</dbReference>
<sequence>MRTYVITGGASGIGAALVERVRAAGNRAISVDINDADVVADLSTPAGCADMIAKVTELTGGVVDVVVANAGISSNAALTMAINYYGAIDTLEGLRPLLLKSQAPRAVITASMASLQSQHPEFVDLILDGTREEGMAKAEELSDPAQFVNYPASKAAIARWMRRVAPGPDWAGAGIPLNAIAPGIVITPMTEPLFADPVQREHMLKMVPMPLNGATTAEACAAVIDFLAGVENTHLCGQVLFVDGGYDAVTRKDSTW</sequence>
<evidence type="ECO:0000313" key="3">
    <source>
        <dbReference type="EMBL" id="XBH20650.1"/>
    </source>
</evidence>
<evidence type="ECO:0000256" key="2">
    <source>
        <dbReference type="ARBA" id="ARBA00023002"/>
    </source>
</evidence>
<dbReference type="InterPro" id="IPR036291">
    <property type="entry name" value="NAD(P)-bd_dom_sf"/>
</dbReference>
<name>A0AAU7DSI8_9MICO</name>
<accession>A0AAU7DSI8</accession>
<dbReference type="EMBL" id="CP146203">
    <property type="protein sequence ID" value="XBH20650.1"/>
    <property type="molecule type" value="Genomic_DNA"/>
</dbReference>
<protein>
    <submittedName>
        <fullName evidence="3">SDR family oxidoreductase</fullName>
    </submittedName>
</protein>
<dbReference type="InterPro" id="IPR002347">
    <property type="entry name" value="SDR_fam"/>
</dbReference>
<comment type="similarity">
    <text evidence="1">Belongs to the short-chain dehydrogenases/reductases (SDR) family.</text>
</comment>
<proteinExistence type="inferred from homology"/>
<dbReference type="PRINTS" id="PR00081">
    <property type="entry name" value="GDHRDH"/>
</dbReference>
<reference evidence="3" key="1">
    <citation type="submission" date="2024-02" db="EMBL/GenBank/DDBJ databases">
        <title>Tomenella chthoni gen. nov. sp. nov., a member of the family Jonesiaceae isolated from bat guano.</title>
        <authorList>
            <person name="Miller S.L."/>
            <person name="King J."/>
            <person name="Sankaranarayanan K."/>
            <person name="Lawson P.A."/>
        </authorList>
    </citation>
    <scope>NUCLEOTIDE SEQUENCE</scope>
    <source>
        <strain evidence="3">BS-20</strain>
    </source>
</reference>
<dbReference type="Pfam" id="PF00106">
    <property type="entry name" value="adh_short"/>
    <property type="match status" value="1"/>
</dbReference>